<dbReference type="eggNOG" id="ENOG502R2HU">
    <property type="taxonomic scope" value="Eukaryota"/>
</dbReference>
<dbReference type="InParanoid" id="G0R155"/>
<dbReference type="AlphaFoldDB" id="G0R155"/>
<dbReference type="OMA" id="YSQQIHI"/>
<name>G0R155_ICHMU</name>
<protein>
    <submittedName>
        <fullName evidence="2">Uncharacterized protein</fullName>
    </submittedName>
</protein>
<evidence type="ECO:0000313" key="2">
    <source>
        <dbReference type="EMBL" id="EGR28822.1"/>
    </source>
</evidence>
<dbReference type="OrthoDB" id="311551at2759"/>
<keyword evidence="3" id="KW-1185">Reference proteome</keyword>
<evidence type="ECO:0000313" key="3">
    <source>
        <dbReference type="Proteomes" id="UP000008983"/>
    </source>
</evidence>
<proteinExistence type="predicted"/>
<sequence length="414" mass="48622">MKKMIPLDSPEIHNTNELYTMGNNVGLQNRLDIIEGNLNRVCNQHDALMPLLGLLETVPKINSIEQNIKTVQKKSVEFDSKLEKLEAQINISKNQQTFVQIERNFKSTSQSISQIKTDLKDMQQALNNNQKIAEVKIKEDAQNIYRNVDVKIAKNRKDIQNLLAEFKNQISLQLKRNEDIDYAQVQYKTVQNEDVKRCLDGYVDVIHKQYEGDMSNLYREIGMLRSELELLHDKARRAQIYEQISHFPKQINESEKKIAIANLEQHVFFSEIEKFDKENQERILYEIDCLEDKVQQIIHIINNNGKQQTDFDSEIAFLEDRLFSMKNQIHGTKKKYLIDVRKIEDRLEKLIILKEQTISNGLTSHFVQQNIQDIDQYPHRIEQLNHSINLNVEQLQSRQKEIDEKLNALKGLRQ</sequence>
<feature type="coiled-coil region" evidence="1">
    <location>
        <begin position="68"/>
        <end position="95"/>
    </location>
</feature>
<organism evidence="2 3">
    <name type="scientific">Ichthyophthirius multifiliis</name>
    <name type="common">White spot disease agent</name>
    <name type="synonym">Ich</name>
    <dbReference type="NCBI Taxonomy" id="5932"/>
    <lineage>
        <taxon>Eukaryota</taxon>
        <taxon>Sar</taxon>
        <taxon>Alveolata</taxon>
        <taxon>Ciliophora</taxon>
        <taxon>Intramacronucleata</taxon>
        <taxon>Oligohymenophorea</taxon>
        <taxon>Hymenostomatida</taxon>
        <taxon>Ophryoglenina</taxon>
        <taxon>Ichthyophthirius</taxon>
    </lineage>
</organism>
<reference evidence="2 3" key="1">
    <citation type="submission" date="2011-07" db="EMBL/GenBank/DDBJ databases">
        <authorList>
            <person name="Coyne R."/>
            <person name="Brami D."/>
            <person name="Johnson J."/>
            <person name="Hostetler J."/>
            <person name="Hannick L."/>
            <person name="Clark T."/>
            <person name="Cassidy-Hanley D."/>
            <person name="Inman J."/>
        </authorList>
    </citation>
    <scope>NUCLEOTIDE SEQUENCE [LARGE SCALE GENOMIC DNA]</scope>
    <source>
        <strain evidence="2 3">G5</strain>
    </source>
</reference>
<gene>
    <name evidence="2" type="ORF">IMG5_168580</name>
</gene>
<keyword evidence="1" id="KW-0175">Coiled coil</keyword>
<dbReference type="GeneID" id="14904895"/>
<dbReference type="Proteomes" id="UP000008983">
    <property type="component" value="Unassembled WGS sequence"/>
</dbReference>
<dbReference type="EMBL" id="GL984209">
    <property type="protein sequence ID" value="EGR28822.1"/>
    <property type="molecule type" value="Genomic_DNA"/>
</dbReference>
<dbReference type="RefSeq" id="XP_004030058.1">
    <property type="nucleotide sequence ID" value="XM_004030010.1"/>
</dbReference>
<accession>G0R155</accession>
<evidence type="ECO:0000256" key="1">
    <source>
        <dbReference type="SAM" id="Coils"/>
    </source>
</evidence>